<dbReference type="EMBL" id="JAVKPH010000009">
    <property type="protein sequence ID" value="MDR5652892.1"/>
    <property type="molecule type" value="Genomic_DNA"/>
</dbReference>
<dbReference type="Proteomes" id="UP001247754">
    <property type="component" value="Unassembled WGS sequence"/>
</dbReference>
<proteinExistence type="predicted"/>
<protein>
    <recommendedName>
        <fullName evidence="3">ABC transporter permease</fullName>
    </recommendedName>
</protein>
<dbReference type="RefSeq" id="WP_310457140.1">
    <property type="nucleotide sequence ID" value="NZ_JAVKPH010000009.1"/>
</dbReference>
<name>A0ABU1F8X0_9RHOB</name>
<accession>A0ABU1F8X0</accession>
<comment type="caution">
    <text evidence="1">The sequence shown here is derived from an EMBL/GenBank/DDBJ whole genome shotgun (WGS) entry which is preliminary data.</text>
</comment>
<evidence type="ECO:0000313" key="2">
    <source>
        <dbReference type="Proteomes" id="UP001247754"/>
    </source>
</evidence>
<organism evidence="1 2">
    <name type="scientific">Ruixingdingia sedimenti</name>
    <dbReference type="NCBI Taxonomy" id="3073604"/>
    <lineage>
        <taxon>Bacteria</taxon>
        <taxon>Pseudomonadati</taxon>
        <taxon>Pseudomonadota</taxon>
        <taxon>Alphaproteobacteria</taxon>
        <taxon>Rhodobacterales</taxon>
        <taxon>Paracoccaceae</taxon>
        <taxon>Ruixingdingia</taxon>
    </lineage>
</organism>
<evidence type="ECO:0008006" key="3">
    <source>
        <dbReference type="Google" id="ProtNLM"/>
    </source>
</evidence>
<keyword evidence="2" id="KW-1185">Reference proteome</keyword>
<sequence length="59" mass="6963">MNLNWLLRMARWARHPPSWGRVKLVVAVVVLCLLLVAVERIWGWPDWLTTNGRGRPVRF</sequence>
<reference evidence="1 2" key="1">
    <citation type="submission" date="2023-09" db="EMBL/GenBank/DDBJ databases">
        <title>Xinfangfangia sedmenti sp. nov., isolated the sedment.</title>
        <authorList>
            <person name="Xu L."/>
        </authorList>
    </citation>
    <scope>NUCLEOTIDE SEQUENCE [LARGE SCALE GENOMIC DNA]</scope>
    <source>
        <strain evidence="1 2">LG-4</strain>
    </source>
</reference>
<evidence type="ECO:0000313" key="1">
    <source>
        <dbReference type="EMBL" id="MDR5652892.1"/>
    </source>
</evidence>
<gene>
    <name evidence="1" type="ORF">RGD00_09765</name>
</gene>